<gene>
    <name evidence="3" type="ORF">LTR62_006024</name>
</gene>
<comment type="caution">
    <text evidence="3">The sequence shown here is derived from an EMBL/GenBank/DDBJ whole genome shotgun (WGS) entry which is preliminary data.</text>
</comment>
<dbReference type="SMART" id="SM00672">
    <property type="entry name" value="CAP10"/>
    <property type="match status" value="1"/>
</dbReference>
<protein>
    <recommendedName>
        <fullName evidence="2">Glycosyl transferase CAP10 domain-containing protein</fullName>
    </recommendedName>
</protein>
<keyword evidence="1" id="KW-0812">Transmembrane</keyword>
<dbReference type="InterPro" id="IPR051091">
    <property type="entry name" value="O-Glucosyltr/Glycosyltrsf_90"/>
</dbReference>
<organism evidence="3 4">
    <name type="scientific">Meristemomyces frigidus</name>
    <dbReference type="NCBI Taxonomy" id="1508187"/>
    <lineage>
        <taxon>Eukaryota</taxon>
        <taxon>Fungi</taxon>
        <taxon>Dikarya</taxon>
        <taxon>Ascomycota</taxon>
        <taxon>Pezizomycotina</taxon>
        <taxon>Dothideomycetes</taxon>
        <taxon>Dothideomycetidae</taxon>
        <taxon>Mycosphaerellales</taxon>
        <taxon>Teratosphaeriaceae</taxon>
        <taxon>Meristemomyces</taxon>
    </lineage>
</organism>
<evidence type="ECO:0000259" key="2">
    <source>
        <dbReference type="SMART" id="SM00672"/>
    </source>
</evidence>
<feature type="transmembrane region" description="Helical" evidence="1">
    <location>
        <begin position="19"/>
        <end position="36"/>
    </location>
</feature>
<proteinExistence type="predicted"/>
<dbReference type="PANTHER" id="PTHR12203:SF107">
    <property type="entry name" value="GLYCOSYL TRANSFERASE CAP10 DOMAIN-CONTAINING PROTEIN"/>
    <property type="match status" value="1"/>
</dbReference>
<accession>A0AAN7TW56</accession>
<feature type="domain" description="Glycosyl transferase CAP10" evidence="2">
    <location>
        <begin position="171"/>
        <end position="405"/>
    </location>
</feature>
<dbReference type="AlphaFoldDB" id="A0AAN7TW56"/>
<evidence type="ECO:0000313" key="3">
    <source>
        <dbReference type="EMBL" id="KAK5117406.1"/>
    </source>
</evidence>
<dbReference type="Proteomes" id="UP001310890">
    <property type="component" value="Unassembled WGS sequence"/>
</dbReference>
<keyword evidence="1" id="KW-1133">Transmembrane helix</keyword>
<dbReference type="InterPro" id="IPR006598">
    <property type="entry name" value="CAP10"/>
</dbReference>
<dbReference type="EMBL" id="JAVRRL010000005">
    <property type="protein sequence ID" value="KAK5117406.1"/>
    <property type="molecule type" value="Genomic_DNA"/>
</dbReference>
<sequence>MTSTAQGESWRPLRSRRNLVVLAVLVVLGYISITQLRSRSGLAKTYLGGSAAGKRPLTIIRPEGPVWRFNATLDRNNHALTQAQCDASFPQLYHEIERSQKYWKSKQGKKPITKEQIDLKWSNDGGMMGMIYDQQLYITFSRGLNHFGHWKERSHATLHQIHRAILASPEPVPNIEFAIKINDVIGLTPDDPTVTIWAFSRDINDPIMDRVWIIPDFNFWSYPRVSGAYGDFQQQALSQSSDSYTAKQDLLVWRGTLAFNREIREPLLAQSDSQPWSDVKEVVEDSATDNRISMPDHCRYKYSVHTEGTTWSGRLKYLLSCHQVVFIHHLNWYTHLYHLLVPSGPHQNYVQTQDDWSDLPAKITDLVSNPAKGKKIADNAAQEFRDRYLTPAAQTCYWRRLFHVWREMSFEAEPWEYSDARDGSRQRKVRGMSYEEYV</sequence>
<name>A0AAN7TW56_9PEZI</name>
<dbReference type="Pfam" id="PF05686">
    <property type="entry name" value="Glyco_transf_90"/>
    <property type="match status" value="1"/>
</dbReference>
<keyword evidence="1" id="KW-0472">Membrane</keyword>
<evidence type="ECO:0000256" key="1">
    <source>
        <dbReference type="SAM" id="Phobius"/>
    </source>
</evidence>
<reference evidence="3" key="1">
    <citation type="submission" date="2023-08" db="EMBL/GenBank/DDBJ databases">
        <title>Black Yeasts Isolated from many extreme environments.</title>
        <authorList>
            <person name="Coleine C."/>
            <person name="Stajich J.E."/>
            <person name="Selbmann L."/>
        </authorList>
    </citation>
    <scope>NUCLEOTIDE SEQUENCE</scope>
    <source>
        <strain evidence="3">CCFEE 5401</strain>
    </source>
</reference>
<evidence type="ECO:0000313" key="4">
    <source>
        <dbReference type="Proteomes" id="UP001310890"/>
    </source>
</evidence>
<dbReference type="PANTHER" id="PTHR12203">
    <property type="entry name" value="KDEL LYS-ASP-GLU-LEU CONTAINING - RELATED"/>
    <property type="match status" value="1"/>
</dbReference>